<evidence type="ECO:0000256" key="3">
    <source>
        <dbReference type="ARBA" id="ARBA00005985"/>
    </source>
</evidence>
<name>A0A4Z0A7P7_9AGAM</name>
<dbReference type="AlphaFoldDB" id="A0A4Z0A7P7"/>
<feature type="transmembrane region" description="Helical" evidence="8">
    <location>
        <begin position="91"/>
        <end position="115"/>
    </location>
</feature>
<protein>
    <submittedName>
        <fullName evidence="9">Uncharacterized protein</fullName>
    </submittedName>
</protein>
<sequence length="182" mass="20349">MYLAMPSVVLTMIYPTLKRWTNLAPIPLGLMFGAGTCMGWSDFADPRYHWQVLVPLYAGFCLWTITFETIYQHQDRAEDIKLGLHSMAILFGRHTIPLCTLSALSFLSLMAFAGWQNGHGIAFYAGLVVAAWLLLPRLLSTYIDRPEDCKRLFLGSPFVGEAVLGGLLVDVVYHRFATGFAL</sequence>
<dbReference type="PANTHER" id="PTHR11048">
    <property type="entry name" value="PRENYLTRANSFERASES"/>
    <property type="match status" value="1"/>
</dbReference>
<dbReference type="PANTHER" id="PTHR11048:SF28">
    <property type="entry name" value="4-HYDROXYBENZOATE POLYPRENYLTRANSFERASE, MITOCHONDRIAL"/>
    <property type="match status" value="1"/>
</dbReference>
<comment type="similarity">
    <text evidence="3">Belongs to the UbiA prenyltransferase family.</text>
</comment>
<dbReference type="GO" id="GO:0006744">
    <property type="term" value="P:ubiquinone biosynthetic process"/>
    <property type="evidence" value="ECO:0007669"/>
    <property type="project" value="TreeGrafter"/>
</dbReference>
<reference evidence="9 10" key="1">
    <citation type="submission" date="2019-02" db="EMBL/GenBank/DDBJ databases">
        <title>Genome sequencing of the rare red list fungi Hericium alpestre (H. flagellum).</title>
        <authorList>
            <person name="Buettner E."/>
            <person name="Kellner H."/>
        </authorList>
    </citation>
    <scope>NUCLEOTIDE SEQUENCE [LARGE SCALE GENOMIC DNA]</scope>
    <source>
        <strain evidence="9 10">DSM 108284</strain>
    </source>
</reference>
<dbReference type="InterPro" id="IPR044878">
    <property type="entry name" value="UbiA_sf"/>
</dbReference>
<keyword evidence="6 8" id="KW-1133">Transmembrane helix</keyword>
<evidence type="ECO:0000256" key="7">
    <source>
        <dbReference type="ARBA" id="ARBA00023136"/>
    </source>
</evidence>
<dbReference type="Pfam" id="PF01040">
    <property type="entry name" value="UbiA"/>
    <property type="match status" value="1"/>
</dbReference>
<keyword evidence="5 8" id="KW-0812">Transmembrane</keyword>
<evidence type="ECO:0000256" key="2">
    <source>
        <dbReference type="ARBA" id="ARBA00004141"/>
    </source>
</evidence>
<organism evidence="9 10">
    <name type="scientific">Hericium alpestre</name>
    <dbReference type="NCBI Taxonomy" id="135208"/>
    <lineage>
        <taxon>Eukaryota</taxon>
        <taxon>Fungi</taxon>
        <taxon>Dikarya</taxon>
        <taxon>Basidiomycota</taxon>
        <taxon>Agaricomycotina</taxon>
        <taxon>Agaricomycetes</taxon>
        <taxon>Russulales</taxon>
        <taxon>Hericiaceae</taxon>
        <taxon>Hericium</taxon>
    </lineage>
</organism>
<dbReference type="GO" id="GO:0016765">
    <property type="term" value="F:transferase activity, transferring alkyl or aryl (other than methyl) groups"/>
    <property type="evidence" value="ECO:0007669"/>
    <property type="project" value="InterPro"/>
</dbReference>
<dbReference type="GO" id="GO:0005886">
    <property type="term" value="C:plasma membrane"/>
    <property type="evidence" value="ECO:0007669"/>
    <property type="project" value="TreeGrafter"/>
</dbReference>
<keyword evidence="7 8" id="KW-0472">Membrane</keyword>
<dbReference type="InterPro" id="IPR039653">
    <property type="entry name" value="Prenyltransferase"/>
</dbReference>
<evidence type="ECO:0000313" key="10">
    <source>
        <dbReference type="Proteomes" id="UP000298061"/>
    </source>
</evidence>
<keyword evidence="4" id="KW-0808">Transferase</keyword>
<evidence type="ECO:0000313" key="9">
    <source>
        <dbReference type="EMBL" id="TFY83082.1"/>
    </source>
</evidence>
<gene>
    <name evidence="9" type="ORF">EWM64_g920</name>
</gene>
<dbReference type="FunFam" id="1.20.120.1780:FF:000001">
    <property type="entry name" value="4-hydroxybenzoate octaprenyltransferase"/>
    <property type="match status" value="1"/>
</dbReference>
<feature type="transmembrane region" description="Helical" evidence="8">
    <location>
        <begin position="20"/>
        <end position="41"/>
    </location>
</feature>
<dbReference type="Gene3D" id="1.20.120.1780">
    <property type="entry name" value="UbiA prenyltransferase"/>
    <property type="match status" value="1"/>
</dbReference>
<evidence type="ECO:0000256" key="5">
    <source>
        <dbReference type="ARBA" id="ARBA00022692"/>
    </source>
</evidence>
<feature type="transmembrane region" description="Helical" evidence="8">
    <location>
        <begin position="152"/>
        <end position="173"/>
    </location>
</feature>
<evidence type="ECO:0000256" key="4">
    <source>
        <dbReference type="ARBA" id="ARBA00022679"/>
    </source>
</evidence>
<feature type="transmembrane region" description="Helical" evidence="8">
    <location>
        <begin position="121"/>
        <end position="140"/>
    </location>
</feature>
<dbReference type="InterPro" id="IPR000537">
    <property type="entry name" value="UbiA_prenyltransferase"/>
</dbReference>
<keyword evidence="10" id="KW-1185">Reference proteome</keyword>
<proteinExistence type="inferred from homology"/>
<accession>A0A4Z0A7P7</accession>
<evidence type="ECO:0000256" key="8">
    <source>
        <dbReference type="SAM" id="Phobius"/>
    </source>
</evidence>
<comment type="cofactor">
    <cofactor evidence="1">
        <name>Mg(2+)</name>
        <dbReference type="ChEBI" id="CHEBI:18420"/>
    </cofactor>
</comment>
<feature type="transmembrane region" description="Helical" evidence="8">
    <location>
        <begin position="53"/>
        <end position="71"/>
    </location>
</feature>
<evidence type="ECO:0000256" key="1">
    <source>
        <dbReference type="ARBA" id="ARBA00001946"/>
    </source>
</evidence>
<dbReference type="Proteomes" id="UP000298061">
    <property type="component" value="Unassembled WGS sequence"/>
</dbReference>
<comment type="subcellular location">
    <subcellularLocation>
        <location evidence="2">Membrane</location>
        <topology evidence="2">Multi-pass membrane protein</topology>
    </subcellularLocation>
</comment>
<comment type="caution">
    <text evidence="9">The sequence shown here is derived from an EMBL/GenBank/DDBJ whole genome shotgun (WGS) entry which is preliminary data.</text>
</comment>
<dbReference type="STRING" id="135208.A0A4Z0A7P7"/>
<evidence type="ECO:0000256" key="6">
    <source>
        <dbReference type="ARBA" id="ARBA00022989"/>
    </source>
</evidence>
<dbReference type="Gene3D" id="1.10.357.140">
    <property type="entry name" value="UbiA prenyltransferase"/>
    <property type="match status" value="1"/>
</dbReference>
<dbReference type="OrthoDB" id="18170at2759"/>
<dbReference type="EMBL" id="SFCI01000054">
    <property type="protein sequence ID" value="TFY83082.1"/>
    <property type="molecule type" value="Genomic_DNA"/>
</dbReference>